<comment type="caution">
    <text evidence="7">The sequence shown here is derived from an EMBL/GenBank/DDBJ whole genome shotgun (WGS) entry which is preliminary data.</text>
</comment>
<dbReference type="SMART" id="SM00947">
    <property type="entry name" value="Pro_CA"/>
    <property type="match status" value="1"/>
</dbReference>
<dbReference type="PANTHER" id="PTHR43175">
    <property type="entry name" value="CARBONIC ANHYDRASE"/>
    <property type="match status" value="1"/>
</dbReference>
<dbReference type="EC" id="4.2.1.1" evidence="3"/>
<evidence type="ECO:0000256" key="3">
    <source>
        <dbReference type="ARBA" id="ARBA00012925"/>
    </source>
</evidence>
<keyword evidence="5" id="KW-0862">Zinc</keyword>
<gene>
    <name evidence="7" type="ORF">PACILC2_14710</name>
</gene>
<reference evidence="7 8" key="1">
    <citation type="submission" date="2021-04" db="EMBL/GenBank/DDBJ databases">
        <title>Draft genome sequence of Paenibacillus cisolokensis, LC2-13A.</title>
        <authorList>
            <person name="Uke A."/>
            <person name="Chhe C."/>
            <person name="Baramee S."/>
            <person name="Kosugi A."/>
        </authorList>
    </citation>
    <scope>NUCLEOTIDE SEQUENCE [LARGE SCALE GENOMIC DNA]</scope>
    <source>
        <strain evidence="7 8">LC2-13A</strain>
    </source>
</reference>
<comment type="similarity">
    <text evidence="2">Belongs to the beta-class carbonic anhydrase family.</text>
</comment>
<comment type="cofactor">
    <cofactor evidence="1">
        <name>Zn(2+)</name>
        <dbReference type="ChEBI" id="CHEBI:29105"/>
    </cofactor>
</comment>
<accession>A0ABQ4N3W6</accession>
<proteinExistence type="inferred from homology"/>
<dbReference type="Pfam" id="PF00484">
    <property type="entry name" value="Pro_CA"/>
    <property type="match status" value="1"/>
</dbReference>
<dbReference type="Gene3D" id="3.40.1050.10">
    <property type="entry name" value="Carbonic anhydrase"/>
    <property type="match status" value="1"/>
</dbReference>
<protein>
    <recommendedName>
        <fullName evidence="3">carbonic anhydrase</fullName>
        <ecNumber evidence="3">4.2.1.1</ecNumber>
    </recommendedName>
</protein>
<sequence>MAEGNIGKILEFNERFVENREYEAYLTDRFPDKKMAIVTCMDTRLTELLPKAMNLRNGDAKIIKNAGAIVTQPFGNIMRSILVAVYELGAKEVLIIGHYDCGMTGIDPEKVVTHMKERGISEETIQTLRNSGINLTRWLVGFDNVKESVENSVGIVRNHPLLPAEVPVHGLIVDPTTGKLDLVVDGYEELRKRQRSSER</sequence>
<organism evidence="7 8">
    <name type="scientific">Paenibacillus cisolokensis</name>
    <dbReference type="NCBI Taxonomy" id="1658519"/>
    <lineage>
        <taxon>Bacteria</taxon>
        <taxon>Bacillati</taxon>
        <taxon>Bacillota</taxon>
        <taxon>Bacilli</taxon>
        <taxon>Bacillales</taxon>
        <taxon>Paenibacillaceae</taxon>
        <taxon>Paenibacillus</taxon>
    </lineage>
</organism>
<evidence type="ECO:0000313" key="8">
    <source>
        <dbReference type="Proteomes" id="UP000680304"/>
    </source>
</evidence>
<dbReference type="CDD" id="cd03379">
    <property type="entry name" value="beta_CA_cladeD"/>
    <property type="match status" value="1"/>
</dbReference>
<keyword evidence="4" id="KW-0479">Metal-binding</keyword>
<dbReference type="InterPro" id="IPR036874">
    <property type="entry name" value="Carbonic_anhydrase_sf"/>
</dbReference>
<comment type="catalytic activity">
    <reaction evidence="6">
        <text>hydrogencarbonate + H(+) = CO2 + H2O</text>
        <dbReference type="Rhea" id="RHEA:10748"/>
        <dbReference type="ChEBI" id="CHEBI:15377"/>
        <dbReference type="ChEBI" id="CHEBI:15378"/>
        <dbReference type="ChEBI" id="CHEBI:16526"/>
        <dbReference type="ChEBI" id="CHEBI:17544"/>
        <dbReference type="EC" id="4.2.1.1"/>
    </reaction>
</comment>
<evidence type="ECO:0000256" key="4">
    <source>
        <dbReference type="ARBA" id="ARBA00022723"/>
    </source>
</evidence>
<dbReference type="RefSeq" id="WP_213528243.1">
    <property type="nucleotide sequence ID" value="NZ_BOVJ01000048.1"/>
</dbReference>
<evidence type="ECO:0000256" key="1">
    <source>
        <dbReference type="ARBA" id="ARBA00001947"/>
    </source>
</evidence>
<dbReference type="SUPFAM" id="SSF53056">
    <property type="entry name" value="beta-carbonic anhydrase, cab"/>
    <property type="match status" value="1"/>
</dbReference>
<dbReference type="EMBL" id="BOVJ01000048">
    <property type="protein sequence ID" value="GIQ62903.1"/>
    <property type="molecule type" value="Genomic_DNA"/>
</dbReference>
<evidence type="ECO:0000313" key="7">
    <source>
        <dbReference type="EMBL" id="GIQ62903.1"/>
    </source>
</evidence>
<dbReference type="PANTHER" id="PTHR43175:SF3">
    <property type="entry name" value="CARBON DISULFIDE HYDROLASE"/>
    <property type="match status" value="1"/>
</dbReference>
<evidence type="ECO:0000256" key="2">
    <source>
        <dbReference type="ARBA" id="ARBA00006217"/>
    </source>
</evidence>
<keyword evidence="8" id="KW-1185">Reference proteome</keyword>
<name>A0ABQ4N3W6_9BACL</name>
<dbReference type="Proteomes" id="UP000680304">
    <property type="component" value="Unassembled WGS sequence"/>
</dbReference>
<dbReference type="InterPro" id="IPR001765">
    <property type="entry name" value="Carbonic_anhydrase"/>
</dbReference>
<evidence type="ECO:0000256" key="5">
    <source>
        <dbReference type="ARBA" id="ARBA00022833"/>
    </source>
</evidence>
<evidence type="ECO:0000256" key="6">
    <source>
        <dbReference type="ARBA" id="ARBA00048348"/>
    </source>
</evidence>